<proteinExistence type="predicted"/>
<gene>
    <name evidence="1" type="ORF">A3I30_01555</name>
</gene>
<dbReference type="AlphaFoldDB" id="A0A1F5CAL6"/>
<sequence>MGKYTIELSEKAEKDMDFMKMALEVDNKTAVIKKALGTLNFLLKEHMNGSKIIIENEKTKTRREIVVI</sequence>
<comment type="caution">
    <text evidence="1">The sequence shown here is derived from an EMBL/GenBank/DDBJ whole genome shotgun (WGS) entry which is preliminary data.</text>
</comment>
<organism evidence="1 2">
    <name type="scientific">Candidatus Azambacteria bacterium RIFCSPLOWO2_02_FULL_44_14</name>
    <dbReference type="NCBI Taxonomy" id="1797306"/>
    <lineage>
        <taxon>Bacteria</taxon>
        <taxon>Candidatus Azamiibacteriota</taxon>
    </lineage>
</organism>
<accession>A0A1F5CAL6</accession>
<evidence type="ECO:0000313" key="2">
    <source>
        <dbReference type="Proteomes" id="UP000177197"/>
    </source>
</evidence>
<name>A0A1F5CAL6_9BACT</name>
<dbReference type="EMBL" id="MEYV01000016">
    <property type="protein sequence ID" value="OGD39912.1"/>
    <property type="molecule type" value="Genomic_DNA"/>
</dbReference>
<evidence type="ECO:0000313" key="1">
    <source>
        <dbReference type="EMBL" id="OGD39912.1"/>
    </source>
</evidence>
<dbReference type="Proteomes" id="UP000177197">
    <property type="component" value="Unassembled WGS sequence"/>
</dbReference>
<reference evidence="1 2" key="1">
    <citation type="journal article" date="2016" name="Nat. Commun.">
        <title>Thousands of microbial genomes shed light on interconnected biogeochemical processes in an aquifer system.</title>
        <authorList>
            <person name="Anantharaman K."/>
            <person name="Brown C.T."/>
            <person name="Hug L.A."/>
            <person name="Sharon I."/>
            <person name="Castelle C.J."/>
            <person name="Probst A.J."/>
            <person name="Thomas B.C."/>
            <person name="Singh A."/>
            <person name="Wilkins M.J."/>
            <person name="Karaoz U."/>
            <person name="Brodie E.L."/>
            <person name="Williams K.H."/>
            <person name="Hubbard S.S."/>
            <person name="Banfield J.F."/>
        </authorList>
    </citation>
    <scope>NUCLEOTIDE SEQUENCE [LARGE SCALE GENOMIC DNA]</scope>
</reference>
<protein>
    <submittedName>
        <fullName evidence="1">Uncharacterized protein</fullName>
    </submittedName>
</protein>